<dbReference type="GO" id="GO:0005829">
    <property type="term" value="C:cytosol"/>
    <property type="evidence" value="ECO:0007669"/>
    <property type="project" value="TreeGrafter"/>
</dbReference>
<name>A0A1H4BR20_9RHOB</name>
<evidence type="ECO:0000313" key="6">
    <source>
        <dbReference type="EMBL" id="SEA50517.1"/>
    </source>
</evidence>
<organism evidence="6 7">
    <name type="scientific">Rubrimonas cliftonensis</name>
    <dbReference type="NCBI Taxonomy" id="89524"/>
    <lineage>
        <taxon>Bacteria</taxon>
        <taxon>Pseudomonadati</taxon>
        <taxon>Pseudomonadota</taxon>
        <taxon>Alphaproteobacteria</taxon>
        <taxon>Rhodobacterales</taxon>
        <taxon>Paracoccaceae</taxon>
        <taxon>Rubrimonas</taxon>
    </lineage>
</organism>
<keyword evidence="2" id="KW-0805">Transcription regulation</keyword>
<dbReference type="InterPro" id="IPR050950">
    <property type="entry name" value="HTH-type_LysR_regulators"/>
</dbReference>
<keyword evidence="3 6" id="KW-0238">DNA-binding</keyword>
<dbReference type="STRING" id="89524.SAMN05444370_1062"/>
<reference evidence="6 7" key="1">
    <citation type="submission" date="2016-10" db="EMBL/GenBank/DDBJ databases">
        <authorList>
            <person name="de Groot N.N."/>
        </authorList>
    </citation>
    <scope>NUCLEOTIDE SEQUENCE [LARGE SCALE GENOMIC DNA]</scope>
    <source>
        <strain evidence="6 7">DSM 15345</strain>
    </source>
</reference>
<accession>A0A1H4BR20</accession>
<dbReference type="Gene3D" id="3.40.190.290">
    <property type="match status" value="1"/>
</dbReference>
<evidence type="ECO:0000256" key="1">
    <source>
        <dbReference type="ARBA" id="ARBA00009437"/>
    </source>
</evidence>
<dbReference type="PRINTS" id="PR00039">
    <property type="entry name" value="HTHLYSR"/>
</dbReference>
<evidence type="ECO:0000256" key="3">
    <source>
        <dbReference type="ARBA" id="ARBA00023125"/>
    </source>
</evidence>
<dbReference type="GO" id="GO:0003700">
    <property type="term" value="F:DNA-binding transcription factor activity"/>
    <property type="evidence" value="ECO:0007669"/>
    <property type="project" value="InterPro"/>
</dbReference>
<dbReference type="InterPro" id="IPR005119">
    <property type="entry name" value="LysR_subst-bd"/>
</dbReference>
<evidence type="ECO:0000259" key="5">
    <source>
        <dbReference type="PROSITE" id="PS50931"/>
    </source>
</evidence>
<gene>
    <name evidence="6" type="ORF">SAMN05444370_1062</name>
</gene>
<evidence type="ECO:0000313" key="7">
    <source>
        <dbReference type="Proteomes" id="UP000198703"/>
    </source>
</evidence>
<dbReference type="Pfam" id="PF03466">
    <property type="entry name" value="LysR_substrate"/>
    <property type="match status" value="1"/>
</dbReference>
<evidence type="ECO:0000256" key="4">
    <source>
        <dbReference type="ARBA" id="ARBA00023163"/>
    </source>
</evidence>
<dbReference type="AlphaFoldDB" id="A0A1H4BR20"/>
<dbReference type="Pfam" id="PF00126">
    <property type="entry name" value="HTH_1"/>
    <property type="match status" value="1"/>
</dbReference>
<dbReference type="Proteomes" id="UP000198703">
    <property type="component" value="Unassembled WGS sequence"/>
</dbReference>
<dbReference type="EMBL" id="FNQM01000006">
    <property type="protein sequence ID" value="SEA50517.1"/>
    <property type="molecule type" value="Genomic_DNA"/>
</dbReference>
<dbReference type="RefSeq" id="WP_093253369.1">
    <property type="nucleotide sequence ID" value="NZ_FNQM01000006.1"/>
</dbReference>
<keyword evidence="7" id="KW-1185">Reference proteome</keyword>
<comment type="similarity">
    <text evidence="1">Belongs to the LysR transcriptional regulatory family.</text>
</comment>
<dbReference type="PANTHER" id="PTHR30419">
    <property type="entry name" value="HTH-TYPE TRANSCRIPTIONAL REGULATOR YBHD"/>
    <property type="match status" value="1"/>
</dbReference>
<dbReference type="CDD" id="cd05466">
    <property type="entry name" value="PBP2_LTTR_substrate"/>
    <property type="match status" value="1"/>
</dbReference>
<keyword evidence="4" id="KW-0804">Transcription</keyword>
<dbReference type="InterPro" id="IPR036388">
    <property type="entry name" value="WH-like_DNA-bd_sf"/>
</dbReference>
<dbReference type="SUPFAM" id="SSF46785">
    <property type="entry name" value="Winged helix' DNA-binding domain"/>
    <property type="match status" value="1"/>
</dbReference>
<dbReference type="SUPFAM" id="SSF53850">
    <property type="entry name" value="Periplasmic binding protein-like II"/>
    <property type="match status" value="1"/>
</dbReference>
<proteinExistence type="inferred from homology"/>
<sequence length="293" mass="32033">MNYAQIRAFYHVAREGGVVRAARVLNISQPAISHHIKGLEKQVRRPLFEKKGRNLVLSDAGRDLLSVTERLISAAYAIDDMLSERRDRVEGSLAIISDSPSLGADLLVRFARAYPDVRLSLATGSNAAVAGAVREGRADAGVLVQPTVGDDIVAVPLRTERFAVAFSKEHRFGAQGSVQLRQLADEALIVREAGSRTRMIVENALAKAEITPRSIVEVEGRDTIREVVARGMGVSIFATGECPPDIRLKYAPLRHSETGLVFHEHLIHQRARRNSPVLAALLAIAREIATEFP</sequence>
<protein>
    <submittedName>
        <fullName evidence="6">DNA-binding transcriptional regulator, LysR family</fullName>
    </submittedName>
</protein>
<feature type="domain" description="HTH lysR-type" evidence="5">
    <location>
        <begin position="1"/>
        <end position="58"/>
    </location>
</feature>
<dbReference type="PROSITE" id="PS50931">
    <property type="entry name" value="HTH_LYSR"/>
    <property type="match status" value="1"/>
</dbReference>
<evidence type="ECO:0000256" key="2">
    <source>
        <dbReference type="ARBA" id="ARBA00023015"/>
    </source>
</evidence>
<dbReference type="GO" id="GO:0003677">
    <property type="term" value="F:DNA binding"/>
    <property type="evidence" value="ECO:0007669"/>
    <property type="project" value="UniProtKB-KW"/>
</dbReference>
<dbReference type="OrthoDB" id="9803735at2"/>
<dbReference type="InterPro" id="IPR036390">
    <property type="entry name" value="WH_DNA-bd_sf"/>
</dbReference>
<dbReference type="InterPro" id="IPR000847">
    <property type="entry name" value="LysR_HTH_N"/>
</dbReference>
<dbReference type="Gene3D" id="1.10.10.10">
    <property type="entry name" value="Winged helix-like DNA-binding domain superfamily/Winged helix DNA-binding domain"/>
    <property type="match status" value="1"/>
</dbReference>